<evidence type="ECO:0000259" key="1">
    <source>
        <dbReference type="Pfam" id="PF07727"/>
    </source>
</evidence>
<evidence type="ECO:0000313" key="3">
    <source>
        <dbReference type="RefSeq" id="XP_009790772.1"/>
    </source>
</evidence>
<reference evidence="2" key="1">
    <citation type="journal article" date="2013" name="Genome Biol.">
        <title>Reference genomes and transcriptomes of Nicotiana sylvestris and Nicotiana tomentosiformis.</title>
        <authorList>
            <person name="Sierro N."/>
            <person name="Battey J.N."/>
            <person name="Ouadi S."/>
            <person name="Bovet L."/>
            <person name="Goepfert S."/>
            <person name="Bakaher N."/>
            <person name="Peitsch M.C."/>
            <person name="Ivanov N.V."/>
        </authorList>
    </citation>
    <scope>NUCLEOTIDE SEQUENCE [LARGE SCALE GENOMIC DNA]</scope>
</reference>
<dbReference type="Proteomes" id="UP000189701">
    <property type="component" value="Unplaced"/>
</dbReference>
<proteinExistence type="predicted"/>
<dbReference type="PANTHER" id="PTHR11439">
    <property type="entry name" value="GAG-POL-RELATED RETROTRANSPOSON"/>
    <property type="match status" value="1"/>
</dbReference>
<accession>A0A1U7XFC2</accession>
<dbReference type="eggNOG" id="KOG0017">
    <property type="taxonomic scope" value="Eukaryota"/>
</dbReference>
<dbReference type="PANTHER" id="PTHR11439:SF486">
    <property type="entry name" value="RLK (RECEPTOR-LIKE KINASE) PROTEIN, PUTATIVE-RELATED"/>
    <property type="match status" value="1"/>
</dbReference>
<name>A0A1U7XFC2_NICSY</name>
<dbReference type="InterPro" id="IPR013103">
    <property type="entry name" value="RVT_2"/>
</dbReference>
<protein>
    <submittedName>
        <fullName evidence="3">Uncharacterized protein LOC104238173</fullName>
    </submittedName>
</protein>
<dbReference type="Pfam" id="PF07727">
    <property type="entry name" value="RVT_2"/>
    <property type="match status" value="1"/>
</dbReference>
<evidence type="ECO:0000313" key="2">
    <source>
        <dbReference type="Proteomes" id="UP000189701"/>
    </source>
</evidence>
<dbReference type="RefSeq" id="XP_009790772.1">
    <property type="nucleotide sequence ID" value="XM_009792470.1"/>
</dbReference>
<dbReference type="AlphaFoldDB" id="A0A1U7XFC2"/>
<feature type="domain" description="Reverse transcriptase Ty1/copia-type" evidence="1">
    <location>
        <begin position="1"/>
        <end position="69"/>
    </location>
</feature>
<keyword evidence="2" id="KW-1185">Reference proteome</keyword>
<reference evidence="3" key="2">
    <citation type="submission" date="2025-08" db="UniProtKB">
        <authorList>
            <consortium name="RefSeq"/>
        </authorList>
    </citation>
    <scope>IDENTIFICATION</scope>
    <source>
        <tissue evidence="3">Leaf</tissue>
    </source>
</reference>
<sequence length="123" mass="13796">MDVKSVFLNGYLNEEVFVKQPPGFRSKECPDHVYKLDKALYGLKQAPRACRPDIIFNVGLCARFQKNPKEPHLTVVKKSTSGITHYLGSFLVSWATKEQNYVALSTTEAENVVVASCCRSNIN</sequence>
<dbReference type="STRING" id="4096.A0A1U7XFC2"/>
<organism evidence="2 3">
    <name type="scientific">Nicotiana sylvestris</name>
    <name type="common">Wood tobacco</name>
    <name type="synonym">South American tobacco</name>
    <dbReference type="NCBI Taxonomy" id="4096"/>
    <lineage>
        <taxon>Eukaryota</taxon>
        <taxon>Viridiplantae</taxon>
        <taxon>Streptophyta</taxon>
        <taxon>Embryophyta</taxon>
        <taxon>Tracheophyta</taxon>
        <taxon>Spermatophyta</taxon>
        <taxon>Magnoliopsida</taxon>
        <taxon>eudicotyledons</taxon>
        <taxon>Gunneridae</taxon>
        <taxon>Pentapetalae</taxon>
        <taxon>asterids</taxon>
        <taxon>lamiids</taxon>
        <taxon>Solanales</taxon>
        <taxon>Solanaceae</taxon>
        <taxon>Nicotianoideae</taxon>
        <taxon>Nicotianeae</taxon>
        <taxon>Nicotiana</taxon>
    </lineage>
</organism>
<gene>
    <name evidence="3" type="primary">LOC104238173</name>
</gene>